<dbReference type="Gene3D" id="3.30.1240.10">
    <property type="match status" value="1"/>
</dbReference>
<evidence type="ECO:0000313" key="2">
    <source>
        <dbReference type="Proteomes" id="UP000051264"/>
    </source>
</evidence>
<dbReference type="RefSeq" id="WP_025082697.1">
    <property type="nucleotide sequence ID" value="NZ_AZEX01000064.1"/>
</dbReference>
<protein>
    <recommendedName>
        <fullName evidence="3">Cof-like hydrolase family protein</fullName>
    </recommendedName>
</protein>
<reference evidence="1 2" key="1">
    <citation type="journal article" date="2015" name="Genome Announc.">
        <title>Expanding the biotechnology potential of lactobacilli through comparative genomics of 213 strains and associated genera.</title>
        <authorList>
            <person name="Sun Z."/>
            <person name="Harris H.M."/>
            <person name="McCann A."/>
            <person name="Guo C."/>
            <person name="Argimon S."/>
            <person name="Zhang W."/>
            <person name="Yang X."/>
            <person name="Jeffery I.B."/>
            <person name="Cooney J.C."/>
            <person name="Kagawa T.F."/>
            <person name="Liu W."/>
            <person name="Song Y."/>
            <person name="Salvetti E."/>
            <person name="Wrobel A."/>
            <person name="Rasinkangas P."/>
            <person name="Parkhill J."/>
            <person name="Rea M.C."/>
            <person name="O'Sullivan O."/>
            <person name="Ritari J."/>
            <person name="Douillard F.P."/>
            <person name="Paul Ross R."/>
            <person name="Yang R."/>
            <person name="Briner A.E."/>
            <person name="Felis G.E."/>
            <person name="de Vos W.M."/>
            <person name="Barrangou R."/>
            <person name="Klaenhammer T.R."/>
            <person name="Caufield P.W."/>
            <person name="Cui Y."/>
            <person name="Zhang H."/>
            <person name="O'Toole P.W."/>
        </authorList>
    </citation>
    <scope>NUCLEOTIDE SEQUENCE [LARGE SCALE GENOMIC DNA]</scope>
    <source>
        <strain evidence="1 2">DSM 14340</strain>
    </source>
</reference>
<organism evidence="1 2">
    <name type="scientific">Latilactobacillus fuchuensis DSM 14340 = JCM 11249</name>
    <dbReference type="NCBI Taxonomy" id="1423747"/>
    <lineage>
        <taxon>Bacteria</taxon>
        <taxon>Bacillati</taxon>
        <taxon>Bacillota</taxon>
        <taxon>Bacilli</taxon>
        <taxon>Lactobacillales</taxon>
        <taxon>Lactobacillaceae</taxon>
        <taxon>Latilactobacillus</taxon>
    </lineage>
</organism>
<dbReference type="SFLD" id="SFLDG01140">
    <property type="entry name" value="C2.B:_Phosphomannomutase_and_P"/>
    <property type="match status" value="1"/>
</dbReference>
<gene>
    <name evidence="1" type="ORF">FC69_GL000124</name>
</gene>
<evidence type="ECO:0000313" key="1">
    <source>
        <dbReference type="EMBL" id="KRL58694.1"/>
    </source>
</evidence>
<dbReference type="InterPro" id="IPR036412">
    <property type="entry name" value="HAD-like_sf"/>
</dbReference>
<dbReference type="PANTHER" id="PTHR10000:SF8">
    <property type="entry name" value="HAD SUPERFAMILY HYDROLASE-LIKE, TYPE 3"/>
    <property type="match status" value="1"/>
</dbReference>
<dbReference type="NCBIfam" id="TIGR01484">
    <property type="entry name" value="HAD-SF-IIB"/>
    <property type="match status" value="1"/>
</dbReference>
<dbReference type="InterPro" id="IPR006379">
    <property type="entry name" value="HAD-SF_hydro_IIB"/>
</dbReference>
<dbReference type="SFLD" id="SFLDS00003">
    <property type="entry name" value="Haloacid_Dehalogenase"/>
    <property type="match status" value="1"/>
</dbReference>
<name>A0A0R1RP36_9LACO</name>
<dbReference type="Proteomes" id="UP000051264">
    <property type="component" value="Unassembled WGS sequence"/>
</dbReference>
<dbReference type="STRING" id="1423747.FC69_GL000124"/>
<dbReference type="PANTHER" id="PTHR10000">
    <property type="entry name" value="PHOSPHOSERINE PHOSPHATASE"/>
    <property type="match status" value="1"/>
</dbReference>
<dbReference type="CDD" id="cd07516">
    <property type="entry name" value="HAD_Pase"/>
    <property type="match status" value="1"/>
</dbReference>
<dbReference type="Gene3D" id="3.40.50.1000">
    <property type="entry name" value="HAD superfamily/HAD-like"/>
    <property type="match status" value="1"/>
</dbReference>
<dbReference type="EMBL" id="AZEX01000064">
    <property type="protein sequence ID" value="KRL58694.1"/>
    <property type="molecule type" value="Genomic_DNA"/>
</dbReference>
<dbReference type="Pfam" id="PF08282">
    <property type="entry name" value="Hydrolase_3"/>
    <property type="match status" value="1"/>
</dbReference>
<dbReference type="GO" id="GO:0005829">
    <property type="term" value="C:cytosol"/>
    <property type="evidence" value="ECO:0007669"/>
    <property type="project" value="TreeGrafter"/>
</dbReference>
<dbReference type="InterPro" id="IPR023214">
    <property type="entry name" value="HAD_sf"/>
</dbReference>
<dbReference type="InterPro" id="IPR000150">
    <property type="entry name" value="Cof"/>
</dbReference>
<comment type="caution">
    <text evidence="1">The sequence shown here is derived from an EMBL/GenBank/DDBJ whole genome shotgun (WGS) entry which is preliminary data.</text>
</comment>
<proteinExistence type="predicted"/>
<evidence type="ECO:0008006" key="3">
    <source>
        <dbReference type="Google" id="ProtNLM"/>
    </source>
</evidence>
<dbReference type="AlphaFoldDB" id="A0A0R1RP36"/>
<dbReference type="GO" id="GO:0016791">
    <property type="term" value="F:phosphatase activity"/>
    <property type="evidence" value="ECO:0007669"/>
    <property type="project" value="TreeGrafter"/>
</dbReference>
<dbReference type="NCBIfam" id="TIGR00099">
    <property type="entry name" value="Cof-subfamily"/>
    <property type="match status" value="1"/>
</dbReference>
<sequence length="264" mass="28879">MVPKLLAIDLDGTTLNSQGTISEKNKTYLRKITETGAQLVIATGRSVYSASDFLETIGVQSAYIVPLNGSAVFKWQNPEPLMVTEMPTGLVHEIVANGDSDQVNIYFSTIKNSYVLIRDESLMSLFIKSLELNYIHDLSEMGSDIDHISKMLYCTKNPAILTQLIEQTEALAVEAVKPDDMCLELTVENTSKADGLRYLGEQLGIQASEMAAVGDSENDFEMLKYVGNGIVMANGMPHIKAIADYVTLSNDEDGLAHAIAHLLK</sequence>
<dbReference type="SUPFAM" id="SSF56784">
    <property type="entry name" value="HAD-like"/>
    <property type="match status" value="1"/>
</dbReference>
<dbReference type="PATRIC" id="fig|1423747.3.peg.125"/>
<dbReference type="OrthoDB" id="9790031at2"/>
<dbReference type="PROSITE" id="PS01229">
    <property type="entry name" value="COF_2"/>
    <property type="match status" value="1"/>
</dbReference>
<accession>A0A0R1RP36</accession>
<dbReference type="GO" id="GO:0000287">
    <property type="term" value="F:magnesium ion binding"/>
    <property type="evidence" value="ECO:0007669"/>
    <property type="project" value="TreeGrafter"/>
</dbReference>
<dbReference type="eggNOG" id="COG0561">
    <property type="taxonomic scope" value="Bacteria"/>
</dbReference>